<accession>A0ABM1ICT9</accession>
<evidence type="ECO:0000313" key="6">
    <source>
        <dbReference type="RefSeq" id="XP_015178026.1"/>
    </source>
</evidence>
<evidence type="ECO:0000256" key="2">
    <source>
        <dbReference type="ARBA" id="ARBA00022729"/>
    </source>
</evidence>
<organism evidence="5 6">
    <name type="scientific">Polistes dominula</name>
    <name type="common">European paper wasp</name>
    <name type="synonym">Vespa dominula</name>
    <dbReference type="NCBI Taxonomy" id="743375"/>
    <lineage>
        <taxon>Eukaryota</taxon>
        <taxon>Metazoa</taxon>
        <taxon>Ecdysozoa</taxon>
        <taxon>Arthropoda</taxon>
        <taxon>Hexapoda</taxon>
        <taxon>Insecta</taxon>
        <taxon>Pterygota</taxon>
        <taxon>Neoptera</taxon>
        <taxon>Endopterygota</taxon>
        <taxon>Hymenoptera</taxon>
        <taxon>Apocrita</taxon>
        <taxon>Aculeata</taxon>
        <taxon>Vespoidea</taxon>
        <taxon>Vespidae</taxon>
        <taxon>Polistinae</taxon>
        <taxon>Polistini</taxon>
        <taxon>Polistes</taxon>
    </lineage>
</organism>
<keyword evidence="5" id="KW-1185">Reference proteome</keyword>
<evidence type="ECO:0000256" key="4">
    <source>
        <dbReference type="SAM" id="Phobius"/>
    </source>
</evidence>
<dbReference type="InterPro" id="IPR001611">
    <property type="entry name" value="Leu-rich_rpt"/>
</dbReference>
<dbReference type="Pfam" id="PF13855">
    <property type="entry name" value="LRR_8"/>
    <property type="match status" value="1"/>
</dbReference>
<protein>
    <submittedName>
        <fullName evidence="6">Protein singed wings 2</fullName>
    </submittedName>
</protein>
<dbReference type="PANTHER" id="PTHR24369">
    <property type="entry name" value="ANTIGEN BSP, PUTATIVE-RELATED"/>
    <property type="match status" value="1"/>
</dbReference>
<keyword evidence="4" id="KW-1133">Transmembrane helix</keyword>
<reference evidence="6" key="1">
    <citation type="submission" date="2025-08" db="UniProtKB">
        <authorList>
            <consortium name="RefSeq"/>
        </authorList>
    </citation>
    <scope>IDENTIFICATION</scope>
    <source>
        <tissue evidence="6">Whole body</tissue>
    </source>
</reference>
<gene>
    <name evidence="6" type="primary">LOC107067223</name>
</gene>
<dbReference type="InterPro" id="IPR032675">
    <property type="entry name" value="LRR_dom_sf"/>
</dbReference>
<evidence type="ECO:0000313" key="5">
    <source>
        <dbReference type="Proteomes" id="UP000694924"/>
    </source>
</evidence>
<keyword evidence="4" id="KW-0472">Membrane</keyword>
<proteinExistence type="predicted"/>
<keyword evidence="1" id="KW-0433">Leucine-rich repeat</keyword>
<dbReference type="PANTHER" id="PTHR24369:SF210">
    <property type="entry name" value="CHAOPTIN-RELATED"/>
    <property type="match status" value="1"/>
</dbReference>
<name>A0ABM1ICT9_POLDO</name>
<dbReference type="InterPro" id="IPR003591">
    <property type="entry name" value="Leu-rich_rpt_typical-subtyp"/>
</dbReference>
<dbReference type="SUPFAM" id="SSF52058">
    <property type="entry name" value="L domain-like"/>
    <property type="match status" value="2"/>
</dbReference>
<feature type="transmembrane region" description="Helical" evidence="4">
    <location>
        <begin position="415"/>
        <end position="439"/>
    </location>
</feature>
<dbReference type="RefSeq" id="XP_015178026.1">
    <property type="nucleotide sequence ID" value="XM_015322540.1"/>
</dbReference>
<evidence type="ECO:0000256" key="1">
    <source>
        <dbReference type="ARBA" id="ARBA00022614"/>
    </source>
</evidence>
<evidence type="ECO:0000256" key="3">
    <source>
        <dbReference type="ARBA" id="ARBA00022737"/>
    </source>
</evidence>
<dbReference type="PROSITE" id="PS51450">
    <property type="entry name" value="LRR"/>
    <property type="match status" value="1"/>
</dbReference>
<keyword evidence="4" id="KW-0812">Transmembrane</keyword>
<dbReference type="GeneID" id="107067223"/>
<keyword evidence="3" id="KW-0677">Repeat</keyword>
<dbReference type="Proteomes" id="UP000694924">
    <property type="component" value="Unplaced"/>
</dbReference>
<dbReference type="InterPro" id="IPR050541">
    <property type="entry name" value="LRR_TM_domain-containing"/>
</dbReference>
<dbReference type="Gene3D" id="3.80.10.10">
    <property type="entry name" value="Ribonuclease Inhibitor"/>
    <property type="match status" value="2"/>
</dbReference>
<sequence length="458" mass="52975">MITLQSKIIFSHGYNQDNENLDCHKINSNNQLQECHLKDNGHRLTCYGGIDEKYKNEGKTVHTLVLCNWPNSTLDPQEVFQGFTSLRKLKIINNNNLTRFVNAFPEECQFLEKVNLTSNKLEELSLDLFAKLANLRIIDLRYNRFNEIDINWFNLSTLQHVYLFGNPLKCNENMAWILNTRNESFAKKIVDREKLRCSVPHEGRPLVQVIEIIMTLKDECKRTLCDCELVYVVGRGGKRTSRQLIAFAAVNCSYRDLTELPEFLPANTTTLHLTGNKIKDLTPLVKNPVYKQVLDLYLNDNLVESIVQLDGSYWLDHFRILSLRGNKLSDVPTYALENVLLQSNNVVRLYLGNNPWRCDCLFTPGFQDLLIRYTNLVRDINEVKCAVISGDENSNKQIRELTRTEICISPDDNALIYPLDILNIILALMILLIILKVLYDYWSFKRTGKLPWIVSKIP</sequence>
<dbReference type="SMART" id="SM00369">
    <property type="entry name" value="LRR_TYP"/>
    <property type="match status" value="3"/>
</dbReference>
<keyword evidence="2" id="KW-0732">Signal</keyword>